<keyword evidence="2 4" id="KW-0378">Hydrolase</keyword>
<dbReference type="Pfam" id="PF04616">
    <property type="entry name" value="Glyco_hydro_43"/>
    <property type="match status" value="1"/>
</dbReference>
<evidence type="ECO:0000256" key="3">
    <source>
        <dbReference type="ARBA" id="ARBA00023295"/>
    </source>
</evidence>
<dbReference type="Gene3D" id="2.115.10.20">
    <property type="entry name" value="Glycosyl hydrolase domain, family 43"/>
    <property type="match status" value="1"/>
</dbReference>
<dbReference type="GO" id="GO:0005975">
    <property type="term" value="P:carbohydrate metabolic process"/>
    <property type="evidence" value="ECO:0007669"/>
    <property type="project" value="InterPro"/>
</dbReference>
<reference evidence="6 8" key="1">
    <citation type="submission" date="2018-04" db="EMBL/GenBank/DDBJ databases">
        <title>Complete genome sequences of Streptomyces griseoviridis K61 and characterization of antagonistic properties of biological control agents.</title>
        <authorList>
            <person name="Mariita R.M."/>
            <person name="Sello J.K."/>
        </authorList>
    </citation>
    <scope>NUCLEOTIDE SEQUENCE [LARGE SCALE GENOMIC DNA]</scope>
    <source>
        <strain evidence="6 8">K61</strain>
    </source>
</reference>
<dbReference type="GO" id="GO:0004553">
    <property type="term" value="F:hydrolase activity, hydrolyzing O-glycosyl compounds"/>
    <property type="evidence" value="ECO:0007669"/>
    <property type="project" value="InterPro"/>
</dbReference>
<accession>A0A3S9ZNQ5</accession>
<reference evidence="5 7" key="2">
    <citation type="submission" date="2018-12" db="EMBL/GenBank/DDBJ databases">
        <title>Streptomyces griseoviridis F1-27 complete genome.</title>
        <authorList>
            <person name="Mariita R.M."/>
            <person name="Sello J.K."/>
        </authorList>
    </citation>
    <scope>NUCLEOTIDE SEQUENCE [LARGE SCALE GENOMIC DNA]</scope>
    <source>
        <strain evidence="5 7">F1-27</strain>
    </source>
</reference>
<comment type="similarity">
    <text evidence="1 4">Belongs to the glycosyl hydrolase 43 family.</text>
</comment>
<sequence>MQQIINGTQFTDTDGNPVHAHGGGLVEADGFHYWFGEDRHPDNTFRSVLAYRSVDLVTWEFRGPVLTQESDPELRDANIERPKVIRNPVTGQFVLWMHKEAVGHYREARAAVAVSDTPDGPYTYRGSFRPLGHMSRDLTVHRDTDGTGYLISAANDNEDLHVYRLTDDYLGAAELVRVLWAGLSREAPAVFRRGGVYFLLTSGCSGWRPNQQRYATADAIDGEWSELRDFGDATTYASQTAYALAVPRAGGAGAGADSGDGAGVDHLYLGDRWAANWDEPVNASRYVWLPLTFPTPRTLSMAWSDKVAIDVTDGTARPL</sequence>
<proteinExistence type="inferred from homology"/>
<evidence type="ECO:0000313" key="7">
    <source>
        <dbReference type="Proteomes" id="UP000271291"/>
    </source>
</evidence>
<dbReference type="PANTHER" id="PTHR22925:SF3">
    <property type="entry name" value="GLYCOSYL HYDROLASE FAMILY PROTEIN 43"/>
    <property type="match status" value="1"/>
</dbReference>
<dbReference type="OrthoDB" id="231241at2"/>
<evidence type="ECO:0000313" key="8">
    <source>
        <dbReference type="Proteomes" id="UP000501753"/>
    </source>
</evidence>
<name>A0A3S9ZNQ5_STRGD</name>
<protein>
    <recommendedName>
        <fullName evidence="9">Beta-glucanase</fullName>
    </recommendedName>
</protein>
<dbReference type="KEGG" id="sgd:ELQ87_37965"/>
<dbReference type="InterPro" id="IPR006710">
    <property type="entry name" value="Glyco_hydro_43"/>
</dbReference>
<evidence type="ECO:0000313" key="5">
    <source>
        <dbReference type="EMBL" id="AZS89394.1"/>
    </source>
</evidence>
<dbReference type="PANTHER" id="PTHR22925">
    <property type="entry name" value="GLYCOSYL HYDROLASE 43 FAMILY MEMBER"/>
    <property type="match status" value="1"/>
</dbReference>
<dbReference type="Proteomes" id="UP000271291">
    <property type="component" value="Chromosome"/>
</dbReference>
<dbReference type="InterPro" id="IPR023296">
    <property type="entry name" value="Glyco_hydro_beta-prop_sf"/>
</dbReference>
<organism evidence="5 7">
    <name type="scientific">Streptomyces griseoviridis</name>
    <dbReference type="NCBI Taxonomy" id="45398"/>
    <lineage>
        <taxon>Bacteria</taxon>
        <taxon>Bacillati</taxon>
        <taxon>Actinomycetota</taxon>
        <taxon>Actinomycetes</taxon>
        <taxon>Kitasatosporales</taxon>
        <taxon>Streptomycetaceae</taxon>
        <taxon>Streptomyces</taxon>
    </lineage>
</organism>
<evidence type="ECO:0000256" key="1">
    <source>
        <dbReference type="ARBA" id="ARBA00009865"/>
    </source>
</evidence>
<dbReference type="CDD" id="cd18822">
    <property type="entry name" value="GH43_CtGH43-like"/>
    <property type="match status" value="1"/>
</dbReference>
<dbReference type="Proteomes" id="UP000501753">
    <property type="component" value="Chromosome"/>
</dbReference>
<dbReference type="EMBL" id="CP029078">
    <property type="protein sequence ID" value="QCN83762.1"/>
    <property type="molecule type" value="Genomic_DNA"/>
</dbReference>
<evidence type="ECO:0008006" key="9">
    <source>
        <dbReference type="Google" id="ProtNLM"/>
    </source>
</evidence>
<dbReference type="SUPFAM" id="SSF75005">
    <property type="entry name" value="Arabinanase/levansucrase/invertase"/>
    <property type="match status" value="1"/>
</dbReference>
<evidence type="ECO:0000256" key="4">
    <source>
        <dbReference type="RuleBase" id="RU361187"/>
    </source>
</evidence>
<evidence type="ECO:0000256" key="2">
    <source>
        <dbReference type="ARBA" id="ARBA00022801"/>
    </source>
</evidence>
<keyword evidence="8" id="KW-1185">Reference proteome</keyword>
<keyword evidence="3 4" id="KW-0326">Glycosidase</keyword>
<dbReference type="AlphaFoldDB" id="A0A3S9ZNQ5"/>
<gene>
    <name evidence="6" type="ORF">DDJ31_01275</name>
    <name evidence="5" type="ORF">ELQ87_37965</name>
</gene>
<evidence type="ECO:0000313" key="6">
    <source>
        <dbReference type="EMBL" id="QCN83762.1"/>
    </source>
</evidence>
<dbReference type="EMBL" id="CP034687">
    <property type="protein sequence ID" value="AZS89394.1"/>
    <property type="molecule type" value="Genomic_DNA"/>
</dbReference>